<evidence type="ECO:0000256" key="2">
    <source>
        <dbReference type="SAM" id="Phobius"/>
    </source>
</evidence>
<dbReference type="Pfam" id="PF12770">
    <property type="entry name" value="CHAT"/>
    <property type="match status" value="1"/>
</dbReference>
<comment type="caution">
    <text evidence="5">The sequence shown here is derived from an EMBL/GenBank/DDBJ whole genome shotgun (WGS) entry which is preliminary data.</text>
</comment>
<dbReference type="Proteomes" id="UP000553034">
    <property type="component" value="Unassembled WGS sequence"/>
</dbReference>
<keyword evidence="6" id="KW-1185">Reference proteome</keyword>
<organism evidence="5 6">
    <name type="scientific">Mesonia hippocampi</name>
    <dbReference type="NCBI Taxonomy" id="1628250"/>
    <lineage>
        <taxon>Bacteria</taxon>
        <taxon>Pseudomonadati</taxon>
        <taxon>Bacteroidota</taxon>
        <taxon>Flavobacteriia</taxon>
        <taxon>Flavobacteriales</taxon>
        <taxon>Flavobacteriaceae</taxon>
        <taxon>Mesonia</taxon>
    </lineage>
</organism>
<dbReference type="EMBL" id="JACIFO010000002">
    <property type="protein sequence ID" value="MBB4118373.1"/>
    <property type="molecule type" value="Genomic_DNA"/>
</dbReference>
<dbReference type="AlphaFoldDB" id="A0A840EP53"/>
<accession>A0A840EP53</accession>
<reference evidence="5 6" key="1">
    <citation type="submission" date="2020-08" db="EMBL/GenBank/DDBJ databases">
        <title>Genomic Encyclopedia of Type Strains, Phase IV (KMG-IV): sequencing the most valuable type-strain genomes for metagenomic binning, comparative biology and taxonomic classification.</title>
        <authorList>
            <person name="Goeker M."/>
        </authorList>
    </citation>
    <scope>NUCLEOTIDE SEQUENCE [LARGE SCALE GENOMIC DNA]</scope>
    <source>
        <strain evidence="5 6">DSM 29568</strain>
    </source>
</reference>
<keyword evidence="2" id="KW-0472">Membrane</keyword>
<dbReference type="InterPro" id="IPR011990">
    <property type="entry name" value="TPR-like_helical_dom_sf"/>
</dbReference>
<dbReference type="InterPro" id="IPR024983">
    <property type="entry name" value="CHAT_dom"/>
</dbReference>
<dbReference type="PANTHER" id="PTHR10098">
    <property type="entry name" value="RAPSYN-RELATED"/>
    <property type="match status" value="1"/>
</dbReference>
<feature type="signal peptide" evidence="3">
    <location>
        <begin position="1"/>
        <end position="19"/>
    </location>
</feature>
<dbReference type="SMART" id="SM00028">
    <property type="entry name" value="TPR"/>
    <property type="match status" value="5"/>
</dbReference>
<evidence type="ECO:0000256" key="3">
    <source>
        <dbReference type="SAM" id="SignalP"/>
    </source>
</evidence>
<feature type="domain" description="CHAT" evidence="4">
    <location>
        <begin position="679"/>
        <end position="955"/>
    </location>
</feature>
<dbReference type="InterPro" id="IPR019734">
    <property type="entry name" value="TPR_rpt"/>
</dbReference>
<gene>
    <name evidence="5" type="ORF">GGR32_000647</name>
</gene>
<feature type="coiled-coil region" evidence="1">
    <location>
        <begin position="68"/>
        <end position="95"/>
    </location>
</feature>
<keyword evidence="3" id="KW-0732">Signal</keyword>
<protein>
    <submittedName>
        <fullName evidence="5">CHAT domain-containing protein</fullName>
    </submittedName>
</protein>
<dbReference type="SUPFAM" id="SSF48452">
    <property type="entry name" value="TPR-like"/>
    <property type="match status" value="1"/>
</dbReference>
<evidence type="ECO:0000259" key="4">
    <source>
        <dbReference type="Pfam" id="PF12770"/>
    </source>
</evidence>
<evidence type="ECO:0000313" key="5">
    <source>
        <dbReference type="EMBL" id="MBB4118373.1"/>
    </source>
</evidence>
<feature type="chain" id="PRO_5032923510" evidence="3">
    <location>
        <begin position="20"/>
        <end position="992"/>
    </location>
</feature>
<evidence type="ECO:0000313" key="6">
    <source>
        <dbReference type="Proteomes" id="UP000553034"/>
    </source>
</evidence>
<dbReference type="Gene3D" id="1.25.40.10">
    <property type="entry name" value="Tetratricopeptide repeat domain"/>
    <property type="match status" value="2"/>
</dbReference>
<name>A0A840EP53_9FLAO</name>
<sequence length="992" mass="114574">MRYLLFLFVFNFCTLQAFCYTYKDSTTVRKAKELVDEKDYNNALALWKDINNQSPENKEYTAYYNLCKAKIKADNRNYKEAIELYKKEQKALENHKEYSGLLVKIYNGLYHALAYSGNWNEALKEGEEGLALVYKLNDIDITEKANYIYDLAYINDRLKNYPKAIELYNQSINLYLPLENKNFDIGLAYNNLATCYAKIGYFTMRLESYKKAQYYWEINKEETGKNYLNTLYGNLLKLYAEYGDIDHAKDYHLAINNLIDIETEQNISLIASVYNRNILFFNLVNNFDEIKKQSKNFKTFFYSLPKPEQQKISHWLLASLNTTLNVYVNHKLDKEALNLADTIINLADTYRKPYEKIHPYVKTSTIYTEVKKPLLAIAQIDKAIAISNQINIGSINLAALQLNKAKQLLEINKLDEAEISFHKGVRSLINKDYTEPTDLINYFKETTFDYYRISAIIDIADYYLKHHQKLNNKQSLRHAATVYLLAAENFNKYYQKNAYNLYLNRLNSKITEGILTTSILLEEPINTVTLTLLEHNKSHVLRKEFLAKHSKLGVDKALILEKNTSQIKLEQLRSQKETNPDSITLIKTKLARIDEEINKAQPMYLNFYSGNFSADTFLKNIKKNEAIIAYFIGIKNSYAIVYTNHKASVFKLGDTQKIEPLIIAYHQQLKDPKEDYADTSKQLYQVLIEPLDNLLKEKNKLTFIPDKNLNYIPFETLQSETSPLIEDYDISYHSSLSMLQTINNVNTNHNASKKALATFAPNYTANKSIEIVSRSNRFSALEGAKNEAQTITDYFKGDAYIAKNATKQNFIDATTSYQVYHLAMHAILHEQENISPSLVFQDNELLNINAIYNLHFPAELVVLSACNTGIGKLDQGEGLLSLSRALTYAGVKSNVFSLWEVPDKETAEIMINFYKYLKENKEKNTALALAKKDFIKANPVKAHPYYWAGFVVSGDVAEVATKLPFYQNVFFIITSAFFIIIIFILFFYKKKK</sequence>
<keyword evidence="1" id="KW-0175">Coiled coil</keyword>
<evidence type="ECO:0000256" key="1">
    <source>
        <dbReference type="SAM" id="Coils"/>
    </source>
</evidence>
<feature type="transmembrane region" description="Helical" evidence="2">
    <location>
        <begin position="969"/>
        <end position="988"/>
    </location>
</feature>
<proteinExistence type="predicted"/>
<keyword evidence="2" id="KW-1133">Transmembrane helix</keyword>
<dbReference type="RefSeq" id="WP_183476355.1">
    <property type="nucleotide sequence ID" value="NZ_JACIFO010000002.1"/>
</dbReference>
<keyword evidence="2" id="KW-0812">Transmembrane</keyword>